<feature type="domain" description="AB hydrolase-1" evidence="12">
    <location>
        <begin position="24"/>
        <end position="264"/>
    </location>
</feature>
<evidence type="ECO:0000259" key="12">
    <source>
        <dbReference type="Pfam" id="PF00561"/>
    </source>
</evidence>
<dbReference type="Pfam" id="PF00561">
    <property type="entry name" value="Abhydrolase_1"/>
    <property type="match status" value="1"/>
</dbReference>
<name>A0AAV4VXZ0_9ARAC</name>
<keyword evidence="2" id="KW-0378">Hydrolase</keyword>
<evidence type="ECO:0000256" key="2">
    <source>
        <dbReference type="ARBA" id="ARBA00022801"/>
    </source>
</evidence>
<evidence type="ECO:0000256" key="4">
    <source>
        <dbReference type="ARBA" id="ARBA00042703"/>
    </source>
</evidence>
<evidence type="ECO:0000313" key="13">
    <source>
        <dbReference type="EMBL" id="GIY75146.1"/>
    </source>
</evidence>
<keyword evidence="14" id="KW-1185">Reference proteome</keyword>
<dbReference type="PANTHER" id="PTHR46118:SF4">
    <property type="entry name" value="PROTEIN ABHD11"/>
    <property type="match status" value="1"/>
</dbReference>
<gene>
    <name evidence="13" type="primary">ABHD11</name>
    <name evidence="13" type="ORF">CDAR_372261</name>
</gene>
<accession>A0AAV4VXZ0</accession>
<evidence type="ECO:0000256" key="10">
    <source>
        <dbReference type="ARBA" id="ARBA00048513"/>
    </source>
</evidence>
<comment type="catalytic activity">
    <reaction evidence="5">
        <text>a 1,2-diacyl-sn-glycerol + H2O = a 2-acylglycerol + a fatty acid + H(+)</text>
        <dbReference type="Rhea" id="RHEA:33275"/>
        <dbReference type="ChEBI" id="CHEBI:15377"/>
        <dbReference type="ChEBI" id="CHEBI:15378"/>
        <dbReference type="ChEBI" id="CHEBI:17389"/>
        <dbReference type="ChEBI" id="CHEBI:17815"/>
        <dbReference type="ChEBI" id="CHEBI:28868"/>
        <dbReference type="EC" id="3.1.1.116"/>
    </reaction>
</comment>
<comment type="catalytic activity">
    <reaction evidence="6">
        <text>a 1,3-diacyl-sn-glycerol + H2O = a 1-acyl-sn-glycerol + a fatty acid + H(+)</text>
        <dbReference type="Rhea" id="RHEA:38503"/>
        <dbReference type="ChEBI" id="CHEBI:15377"/>
        <dbReference type="ChEBI" id="CHEBI:15378"/>
        <dbReference type="ChEBI" id="CHEBI:28868"/>
        <dbReference type="ChEBI" id="CHEBI:64683"/>
        <dbReference type="ChEBI" id="CHEBI:77272"/>
    </reaction>
</comment>
<evidence type="ECO:0000256" key="11">
    <source>
        <dbReference type="ARBA" id="ARBA00048919"/>
    </source>
</evidence>
<evidence type="ECO:0000256" key="9">
    <source>
        <dbReference type="ARBA" id="ARBA00048504"/>
    </source>
</evidence>
<dbReference type="Proteomes" id="UP001054837">
    <property type="component" value="Unassembled WGS sequence"/>
</dbReference>
<comment type="catalytic activity">
    <reaction evidence="10">
        <text>1-octadecanoyl-2-(9Z-octadecenoyl)-sn-glycerol + H2O = 2-(9Z-octadecenoyl)-glycerol + octadecanoate + H(+)</text>
        <dbReference type="Rhea" id="RHEA:77103"/>
        <dbReference type="ChEBI" id="CHEBI:15377"/>
        <dbReference type="ChEBI" id="CHEBI:15378"/>
        <dbReference type="ChEBI" id="CHEBI:25629"/>
        <dbReference type="ChEBI" id="CHEBI:73990"/>
        <dbReference type="ChEBI" id="CHEBI:75468"/>
    </reaction>
</comment>
<dbReference type="GO" id="GO:0052689">
    <property type="term" value="F:carboxylic ester hydrolase activity"/>
    <property type="evidence" value="ECO:0007669"/>
    <property type="project" value="TreeGrafter"/>
</dbReference>
<evidence type="ECO:0000256" key="1">
    <source>
        <dbReference type="ARBA" id="ARBA00008645"/>
    </source>
</evidence>
<evidence type="ECO:0000256" key="7">
    <source>
        <dbReference type="ARBA" id="ARBA00044064"/>
    </source>
</evidence>
<dbReference type="GO" id="GO:0005739">
    <property type="term" value="C:mitochondrion"/>
    <property type="evidence" value="ECO:0007669"/>
    <property type="project" value="TreeGrafter"/>
</dbReference>
<dbReference type="InterPro" id="IPR029058">
    <property type="entry name" value="AB_hydrolase_fold"/>
</dbReference>
<dbReference type="EMBL" id="BPLQ01013825">
    <property type="protein sequence ID" value="GIY75146.1"/>
    <property type="molecule type" value="Genomic_DNA"/>
</dbReference>
<dbReference type="InterPro" id="IPR000073">
    <property type="entry name" value="AB_hydrolase_1"/>
</dbReference>
<protein>
    <recommendedName>
        <fullName evidence="7">sn-1-specific diacylglycerol lipase ABHD11</fullName>
        <ecNumber evidence="3">3.1.1.116</ecNumber>
    </recommendedName>
    <alternativeName>
        <fullName evidence="4">Alpha/beta hydrolase domain-containing protein 11</fullName>
    </alternativeName>
</protein>
<evidence type="ECO:0000256" key="8">
    <source>
        <dbReference type="ARBA" id="ARBA00048283"/>
    </source>
</evidence>
<comment type="catalytic activity">
    <reaction evidence="9">
        <text>1,2-didecanoylglycerol + H2O = decanoylglycerol + decanoate + H(+)</text>
        <dbReference type="Rhea" id="RHEA:48596"/>
        <dbReference type="ChEBI" id="CHEBI:11152"/>
        <dbReference type="ChEBI" id="CHEBI:15377"/>
        <dbReference type="ChEBI" id="CHEBI:15378"/>
        <dbReference type="ChEBI" id="CHEBI:27689"/>
        <dbReference type="ChEBI" id="CHEBI:90605"/>
    </reaction>
</comment>
<reference evidence="13 14" key="1">
    <citation type="submission" date="2021-06" db="EMBL/GenBank/DDBJ databases">
        <title>Caerostris darwini draft genome.</title>
        <authorList>
            <person name="Kono N."/>
            <person name="Arakawa K."/>
        </authorList>
    </citation>
    <scope>NUCLEOTIDE SEQUENCE [LARGE SCALE GENOMIC DNA]</scope>
</reference>
<organism evidence="13 14">
    <name type="scientific">Caerostris darwini</name>
    <dbReference type="NCBI Taxonomy" id="1538125"/>
    <lineage>
        <taxon>Eukaryota</taxon>
        <taxon>Metazoa</taxon>
        <taxon>Ecdysozoa</taxon>
        <taxon>Arthropoda</taxon>
        <taxon>Chelicerata</taxon>
        <taxon>Arachnida</taxon>
        <taxon>Araneae</taxon>
        <taxon>Araneomorphae</taxon>
        <taxon>Entelegynae</taxon>
        <taxon>Araneoidea</taxon>
        <taxon>Araneidae</taxon>
        <taxon>Caerostris</taxon>
    </lineage>
</organism>
<dbReference type="AlphaFoldDB" id="A0AAV4VXZ0"/>
<evidence type="ECO:0000256" key="3">
    <source>
        <dbReference type="ARBA" id="ARBA00026104"/>
    </source>
</evidence>
<dbReference type="PANTHER" id="PTHR46118">
    <property type="entry name" value="PROTEIN ABHD11"/>
    <property type="match status" value="1"/>
</dbReference>
<comment type="caution">
    <text evidence="13">The sequence shown here is derived from an EMBL/GenBank/DDBJ whole genome shotgun (WGS) entry which is preliminary data.</text>
</comment>
<evidence type="ECO:0000313" key="14">
    <source>
        <dbReference type="Proteomes" id="UP001054837"/>
    </source>
</evidence>
<comment type="similarity">
    <text evidence="1">Belongs to the AB hydrolase superfamily.</text>
</comment>
<dbReference type="Gene3D" id="3.40.50.1820">
    <property type="entry name" value="alpha/beta hydrolase"/>
    <property type="match status" value="1"/>
</dbReference>
<comment type="catalytic activity">
    <reaction evidence="8">
        <text>1-octadecanoyl-2-(4Z,7Z,10Z,13Z,16Z,19Z-docosahexaenoyl)-sn-glycerol + H2O = 2-(4Z,7Z,10Z,13Z,16Z,19Z-docosahexaenoyl)-glycerol + octadecanoate + H(+)</text>
        <dbReference type="Rhea" id="RHEA:77107"/>
        <dbReference type="ChEBI" id="CHEBI:15377"/>
        <dbReference type="ChEBI" id="CHEBI:15378"/>
        <dbReference type="ChEBI" id="CHEBI:25629"/>
        <dbReference type="ChEBI" id="CHEBI:77129"/>
        <dbReference type="ChEBI" id="CHEBI:186738"/>
    </reaction>
</comment>
<evidence type="ECO:0000256" key="5">
    <source>
        <dbReference type="ARBA" id="ARBA00043667"/>
    </source>
</evidence>
<comment type="catalytic activity">
    <reaction evidence="11">
        <text>1-octadecanoyl-2-(5Z,8Z,11Z,14Z-eicosatetraenoyl)-sn-glycerol + H2O = 2-(5Z,8Z,11Z,14Z-eicosatetraenoyl)-glycerol + octadecanoate + H(+)</text>
        <dbReference type="Rhea" id="RHEA:38507"/>
        <dbReference type="ChEBI" id="CHEBI:15377"/>
        <dbReference type="ChEBI" id="CHEBI:15378"/>
        <dbReference type="ChEBI" id="CHEBI:25629"/>
        <dbReference type="ChEBI" id="CHEBI:52392"/>
        <dbReference type="ChEBI" id="CHEBI:75728"/>
    </reaction>
</comment>
<evidence type="ECO:0000256" key="6">
    <source>
        <dbReference type="ARBA" id="ARBA00043742"/>
    </source>
</evidence>
<dbReference type="SUPFAM" id="SSF53474">
    <property type="entry name" value="alpha/beta-Hydrolases"/>
    <property type="match status" value="1"/>
</dbReference>
<sequence length="282" mass="31865">MTRCPVQSAFNFVRPEVCVERKAPILFLHGLTASKESWNNIPQIVANATNRKAYVIDARNHGDSPWGDFYDDSSLDDLLYFMDTINAPRAIVVGHSMGGLTAIKAALKWPARFEKIVIEDASVKKASQQIIEVMKHKIAMSEIAIEEMPVGLNEANARKFIMEFVMNSLPAEMQKVTKFDDYSFVLRKTESGRFVFKTNIEAVQKALENEDEFMSGFSGVYERPTCFIYGNMSPFQVGNDEPLLRNFFPNAKFVGVEYASHTVHNDNAPDFTEALLNFLQEP</sequence>
<dbReference type="EC" id="3.1.1.116" evidence="3"/>
<proteinExistence type="inferred from homology"/>